<dbReference type="Proteomes" id="UP001359559">
    <property type="component" value="Unassembled WGS sequence"/>
</dbReference>
<dbReference type="AlphaFoldDB" id="A0AAN9KLX1"/>
<comment type="caution">
    <text evidence="2">The sequence shown here is derived from an EMBL/GenBank/DDBJ whole genome shotgun (WGS) entry which is preliminary data.</text>
</comment>
<evidence type="ECO:0000256" key="1">
    <source>
        <dbReference type="SAM" id="Phobius"/>
    </source>
</evidence>
<name>A0AAN9KLX1_CLITE</name>
<feature type="transmembrane region" description="Helical" evidence="1">
    <location>
        <begin position="97"/>
        <end position="119"/>
    </location>
</feature>
<evidence type="ECO:0000313" key="2">
    <source>
        <dbReference type="EMBL" id="KAK7319351.1"/>
    </source>
</evidence>
<reference evidence="2 3" key="1">
    <citation type="submission" date="2024-01" db="EMBL/GenBank/DDBJ databases">
        <title>The genomes of 5 underutilized Papilionoideae crops provide insights into root nodulation and disease resistance.</title>
        <authorList>
            <person name="Yuan L."/>
        </authorList>
    </citation>
    <scope>NUCLEOTIDE SEQUENCE [LARGE SCALE GENOMIC DNA]</scope>
    <source>
        <strain evidence="2">LY-2023</strain>
        <tissue evidence="2">Leaf</tissue>
    </source>
</reference>
<keyword evidence="1" id="KW-1133">Transmembrane helix</keyword>
<accession>A0AAN9KLX1</accession>
<evidence type="ECO:0000313" key="3">
    <source>
        <dbReference type="Proteomes" id="UP001359559"/>
    </source>
</evidence>
<feature type="transmembrane region" description="Helical" evidence="1">
    <location>
        <begin position="69"/>
        <end position="91"/>
    </location>
</feature>
<sequence>MSPLPKTIVDADTADEEVQEIMFARRRCIWCWIRSGTSWSWWEKVWSLGGKERWWKKLREGVETCFNDAVIAVSVVPCFSVPIGCCLPLSLHYSPSVGLRLLLLGQVSAAIFAVLAWPLNRFGKTRDFFLSEVDHLTPKKTVKI</sequence>
<keyword evidence="1" id="KW-0812">Transmembrane</keyword>
<organism evidence="2 3">
    <name type="scientific">Clitoria ternatea</name>
    <name type="common">Butterfly pea</name>
    <dbReference type="NCBI Taxonomy" id="43366"/>
    <lineage>
        <taxon>Eukaryota</taxon>
        <taxon>Viridiplantae</taxon>
        <taxon>Streptophyta</taxon>
        <taxon>Embryophyta</taxon>
        <taxon>Tracheophyta</taxon>
        <taxon>Spermatophyta</taxon>
        <taxon>Magnoliopsida</taxon>
        <taxon>eudicotyledons</taxon>
        <taxon>Gunneridae</taxon>
        <taxon>Pentapetalae</taxon>
        <taxon>rosids</taxon>
        <taxon>fabids</taxon>
        <taxon>Fabales</taxon>
        <taxon>Fabaceae</taxon>
        <taxon>Papilionoideae</taxon>
        <taxon>50 kb inversion clade</taxon>
        <taxon>NPAAA clade</taxon>
        <taxon>indigoferoid/millettioid clade</taxon>
        <taxon>Phaseoleae</taxon>
        <taxon>Clitoria</taxon>
    </lineage>
</organism>
<keyword evidence="1" id="KW-0472">Membrane</keyword>
<proteinExistence type="predicted"/>
<gene>
    <name evidence="2" type="ORF">RJT34_04071</name>
</gene>
<keyword evidence="3" id="KW-1185">Reference proteome</keyword>
<dbReference type="EMBL" id="JAYKXN010000001">
    <property type="protein sequence ID" value="KAK7319351.1"/>
    <property type="molecule type" value="Genomic_DNA"/>
</dbReference>
<protein>
    <submittedName>
        <fullName evidence="2">Uncharacterized protein</fullName>
    </submittedName>
</protein>